<name>A0A419VW96_9BACT</name>
<evidence type="ECO:0000313" key="1">
    <source>
        <dbReference type="EMBL" id="RKD86388.1"/>
    </source>
</evidence>
<dbReference type="AlphaFoldDB" id="A0A419VW96"/>
<gene>
    <name evidence="1" type="ORF">BC643_4079</name>
</gene>
<proteinExistence type="predicted"/>
<evidence type="ECO:0000313" key="2">
    <source>
        <dbReference type="Proteomes" id="UP000283387"/>
    </source>
</evidence>
<dbReference type="RefSeq" id="WP_120275086.1">
    <property type="nucleotide sequence ID" value="NZ_RAPN01000004.1"/>
</dbReference>
<comment type="caution">
    <text evidence="1">The sequence shown here is derived from an EMBL/GenBank/DDBJ whole genome shotgun (WGS) entry which is preliminary data.</text>
</comment>
<dbReference type="OrthoDB" id="851130at2"/>
<dbReference type="Proteomes" id="UP000283387">
    <property type="component" value="Unassembled WGS sequence"/>
</dbReference>
<sequence>MNKLIKTLPAILLTCLTLFGLDNEINAQTQAKLELKWAKENFKENYQTQLYPRFTGKIIKLDSNSYKFDEKTLIIDNPSDELKYLLENGIFYPGIITGNIDTVTKTKQELDSLSESQRLFYNMSRTDSLRISDFEELKSIEKSPKQRRFKFYLFRLGFMNPQICFIELTNEKAKKDFSLGEFIKDCNVTYFKKGSILL</sequence>
<accession>A0A419VW96</accession>
<protein>
    <submittedName>
        <fullName evidence="1">Uncharacterized protein</fullName>
    </submittedName>
</protein>
<dbReference type="EMBL" id="RAPN01000004">
    <property type="protein sequence ID" value="RKD86388.1"/>
    <property type="molecule type" value="Genomic_DNA"/>
</dbReference>
<reference evidence="1 2" key="1">
    <citation type="submission" date="2018-09" db="EMBL/GenBank/DDBJ databases">
        <title>Genomic Encyclopedia of Archaeal and Bacterial Type Strains, Phase II (KMG-II): from individual species to whole genera.</title>
        <authorList>
            <person name="Goeker M."/>
        </authorList>
    </citation>
    <scope>NUCLEOTIDE SEQUENCE [LARGE SCALE GENOMIC DNA]</scope>
    <source>
        <strain evidence="1 2">DSM 27148</strain>
    </source>
</reference>
<organism evidence="1 2">
    <name type="scientific">Mangrovibacterium diazotrophicum</name>
    <dbReference type="NCBI Taxonomy" id="1261403"/>
    <lineage>
        <taxon>Bacteria</taxon>
        <taxon>Pseudomonadati</taxon>
        <taxon>Bacteroidota</taxon>
        <taxon>Bacteroidia</taxon>
        <taxon>Marinilabiliales</taxon>
        <taxon>Prolixibacteraceae</taxon>
        <taxon>Mangrovibacterium</taxon>
    </lineage>
</organism>
<keyword evidence="2" id="KW-1185">Reference proteome</keyword>